<dbReference type="InterPro" id="IPR000639">
    <property type="entry name" value="Epox_hydrolase-like"/>
</dbReference>
<sequence>MSSARLETFRRGDLVFDVADTGPVDGPVIVLLHGFPGSRRTWDAVTPLLEEGGARVVAFDQRGYSPGARPRRRRDYRAFDVVGDVLALLDALDVERVHLVGHDWGGFVAWRMAAVASERLTGMTVLSTPHPKALVRSLRSSAQALRSLYIGFFQLPAIPEAVLRGRLARLLVAMGLPAPIAAEYQRFLAGPGALRSALHWYRGMALPDRRARHRPAGPRTRVPTTYVWGNDDQALGRRAAELTGRYAGPRYRFVELDENHWLPERAPSRVAAEVLADLAPGGASTDERLSKEEHGDA</sequence>
<dbReference type="EMBL" id="CP032550">
    <property type="protein sequence ID" value="QGU27929.1"/>
    <property type="molecule type" value="Genomic_DNA"/>
</dbReference>
<dbReference type="Proteomes" id="UP000422989">
    <property type="component" value="Chromosome"/>
</dbReference>
<dbReference type="PRINTS" id="PR00412">
    <property type="entry name" value="EPOXHYDRLASE"/>
</dbReference>
<dbReference type="InterPro" id="IPR000073">
    <property type="entry name" value="AB_hydrolase_1"/>
</dbReference>
<dbReference type="InterPro" id="IPR029058">
    <property type="entry name" value="AB_hydrolase_fold"/>
</dbReference>
<dbReference type="OrthoDB" id="2987348at2"/>
<dbReference type="Gene3D" id="3.40.50.1820">
    <property type="entry name" value="alpha/beta hydrolase"/>
    <property type="match status" value="1"/>
</dbReference>
<gene>
    <name evidence="3" type="ORF">D7D94_09830</name>
</gene>
<dbReference type="SUPFAM" id="SSF53474">
    <property type="entry name" value="alpha/beta-Hydrolases"/>
    <property type="match status" value="1"/>
</dbReference>
<protein>
    <submittedName>
        <fullName evidence="3">Alpha/beta fold hydrolase</fullName>
    </submittedName>
</protein>
<dbReference type="PANTHER" id="PTHR43329">
    <property type="entry name" value="EPOXIDE HYDROLASE"/>
    <property type="match status" value="1"/>
</dbReference>
<dbReference type="KEGG" id="moj:D7D94_09830"/>
<feature type="domain" description="AB hydrolase-1" evidence="2">
    <location>
        <begin position="27"/>
        <end position="262"/>
    </location>
</feature>
<dbReference type="GO" id="GO:0016787">
    <property type="term" value="F:hydrolase activity"/>
    <property type="evidence" value="ECO:0007669"/>
    <property type="project" value="UniProtKB-KW"/>
</dbReference>
<keyword evidence="1 3" id="KW-0378">Hydrolase</keyword>
<dbReference type="Pfam" id="PF00561">
    <property type="entry name" value="Abhydrolase_1"/>
    <property type="match status" value="1"/>
</dbReference>
<dbReference type="AlphaFoldDB" id="A0A6I6E212"/>
<dbReference type="RefSeq" id="WP_156242435.1">
    <property type="nucleotide sequence ID" value="NZ_BAAAZL010000004.1"/>
</dbReference>
<organism evidence="3 4">
    <name type="scientific">Microbacterium oryzae</name>
    <dbReference type="NCBI Taxonomy" id="743009"/>
    <lineage>
        <taxon>Bacteria</taxon>
        <taxon>Bacillati</taxon>
        <taxon>Actinomycetota</taxon>
        <taxon>Actinomycetes</taxon>
        <taxon>Micrococcales</taxon>
        <taxon>Microbacteriaceae</taxon>
        <taxon>Microbacterium</taxon>
    </lineage>
</organism>
<accession>A0A6I6E212</accession>
<name>A0A6I6E212_9MICO</name>
<proteinExistence type="predicted"/>
<keyword evidence="4" id="KW-1185">Reference proteome</keyword>
<evidence type="ECO:0000256" key="1">
    <source>
        <dbReference type="ARBA" id="ARBA00022801"/>
    </source>
</evidence>
<evidence type="ECO:0000313" key="4">
    <source>
        <dbReference type="Proteomes" id="UP000422989"/>
    </source>
</evidence>
<reference evidence="3 4" key="1">
    <citation type="submission" date="2018-09" db="EMBL/GenBank/DDBJ databases">
        <title>Whole genome sequencing of Microbacterium oryzae strain MB-10T.</title>
        <authorList>
            <person name="Das S.K."/>
        </authorList>
    </citation>
    <scope>NUCLEOTIDE SEQUENCE [LARGE SCALE GENOMIC DNA]</scope>
    <source>
        <strain evidence="3 4">MB-10</strain>
    </source>
</reference>
<evidence type="ECO:0000259" key="2">
    <source>
        <dbReference type="Pfam" id="PF00561"/>
    </source>
</evidence>
<evidence type="ECO:0000313" key="3">
    <source>
        <dbReference type="EMBL" id="QGU27929.1"/>
    </source>
</evidence>